<dbReference type="InterPro" id="IPR055439">
    <property type="entry name" value="Beta-prop_EML_1st"/>
</dbReference>
<dbReference type="PANTHER" id="PTHR13720">
    <property type="entry name" value="WD-40 REPEAT PROTEIN"/>
    <property type="match status" value="1"/>
</dbReference>
<proteinExistence type="predicted"/>
<evidence type="ECO:0000313" key="5">
    <source>
        <dbReference type="Proteomes" id="UP000245341"/>
    </source>
</evidence>
<dbReference type="InterPro" id="IPR050630">
    <property type="entry name" value="WD_repeat_EMAP"/>
</dbReference>
<evidence type="ECO:0000259" key="4">
    <source>
        <dbReference type="Pfam" id="PF23409"/>
    </source>
</evidence>
<keyword evidence="2" id="KW-0677">Repeat</keyword>
<accession>A0A7F8PYP5</accession>
<reference evidence="6" key="1">
    <citation type="submission" date="2025-08" db="UniProtKB">
        <authorList>
            <consortium name="RefSeq"/>
        </authorList>
    </citation>
    <scope>IDENTIFICATION</scope>
    <source>
        <tissue evidence="6">Liver</tissue>
    </source>
</reference>
<dbReference type="PANTHER" id="PTHR13720:SF33">
    <property type="entry name" value="HELP DOMAIN-CONTAINING PROTEIN"/>
    <property type="match status" value="1"/>
</dbReference>
<feature type="non-terminal residue" evidence="6">
    <location>
        <position position="270"/>
    </location>
</feature>
<evidence type="ECO:0000256" key="1">
    <source>
        <dbReference type="ARBA" id="ARBA00022574"/>
    </source>
</evidence>
<organism evidence="5 6">
    <name type="scientific">Leptonychotes weddellii</name>
    <name type="common">Weddell seal</name>
    <name type="synonym">Otaria weddellii</name>
    <dbReference type="NCBI Taxonomy" id="9713"/>
    <lineage>
        <taxon>Eukaryota</taxon>
        <taxon>Metazoa</taxon>
        <taxon>Chordata</taxon>
        <taxon>Craniata</taxon>
        <taxon>Vertebrata</taxon>
        <taxon>Euteleostomi</taxon>
        <taxon>Mammalia</taxon>
        <taxon>Eutheria</taxon>
        <taxon>Laurasiatheria</taxon>
        <taxon>Carnivora</taxon>
        <taxon>Caniformia</taxon>
        <taxon>Pinnipedia</taxon>
        <taxon>Phocidae</taxon>
        <taxon>Monachinae</taxon>
        <taxon>Lobodontini</taxon>
        <taxon>Leptonychotes</taxon>
    </lineage>
</organism>
<evidence type="ECO:0000256" key="2">
    <source>
        <dbReference type="ARBA" id="ARBA00022737"/>
    </source>
</evidence>
<feature type="repeat" description="WD" evidence="3">
    <location>
        <begin position="203"/>
        <end position="235"/>
    </location>
</feature>
<dbReference type="AlphaFoldDB" id="A0A7F8PYP5"/>
<gene>
    <name evidence="6" type="primary">LOC115937036</name>
</gene>
<dbReference type="PROSITE" id="PS50082">
    <property type="entry name" value="WD_REPEATS_2"/>
    <property type="match status" value="1"/>
</dbReference>
<name>A0A7F8PYP5_LEPWE</name>
<dbReference type="SUPFAM" id="SSF50978">
    <property type="entry name" value="WD40 repeat-like"/>
    <property type="match status" value="1"/>
</dbReference>
<keyword evidence="1 3" id="KW-0853">WD repeat</keyword>
<dbReference type="GeneID" id="115937036"/>
<dbReference type="Proteomes" id="UP000245341">
    <property type="component" value="Unplaced"/>
</dbReference>
<sequence>MRTRAVGVLGTPRKTSCTPAPGLALHPDKTLVATGQVGKEPYICIWDSYNVQTVSILKDVHTHGVACLAFDSDGQRLASVGLDAKNTVCIWDWRKGKLLASATGHSDRIFDISWDPYQPNRVVSCGVKHIKVQVLNIGVSDVGFKTFTPQKEAQSCLSIRSVCWKADRLLAGTQDSEIFEVIVRERDKPMLILQGHCEGELWALALHPKKPLAVTGSDDRSVRLWSLADHALIARCNMEEAVRSVAFSPDGSQLALGMKDGSFIVLRVRH</sequence>
<dbReference type="InterPro" id="IPR001680">
    <property type="entry name" value="WD40_rpt"/>
</dbReference>
<dbReference type="KEGG" id="lww:115937036"/>
<dbReference type="Pfam" id="PF23409">
    <property type="entry name" value="Beta-prop_EML"/>
    <property type="match status" value="1"/>
</dbReference>
<evidence type="ECO:0000256" key="3">
    <source>
        <dbReference type="PROSITE-ProRule" id="PRU00221"/>
    </source>
</evidence>
<feature type="domain" description="EML-like first beta-propeller" evidence="4">
    <location>
        <begin position="23"/>
        <end position="245"/>
    </location>
</feature>
<keyword evidence="5" id="KW-1185">Reference proteome</keyword>
<dbReference type="OrthoDB" id="9804339at2759"/>
<protein>
    <submittedName>
        <fullName evidence="6">Echinoderm microtubule-associated protein-like 5</fullName>
    </submittedName>
</protein>
<dbReference type="RefSeq" id="XP_030874177.1">
    <property type="nucleotide sequence ID" value="XM_031018317.1"/>
</dbReference>
<dbReference type="GO" id="GO:0008017">
    <property type="term" value="F:microtubule binding"/>
    <property type="evidence" value="ECO:0007669"/>
    <property type="project" value="TreeGrafter"/>
</dbReference>
<dbReference type="InterPro" id="IPR015943">
    <property type="entry name" value="WD40/YVTN_repeat-like_dom_sf"/>
</dbReference>
<evidence type="ECO:0000313" key="6">
    <source>
        <dbReference type="RefSeq" id="XP_030874177.1"/>
    </source>
</evidence>
<dbReference type="SMART" id="SM00320">
    <property type="entry name" value="WD40"/>
    <property type="match status" value="5"/>
</dbReference>
<dbReference type="InterPro" id="IPR036322">
    <property type="entry name" value="WD40_repeat_dom_sf"/>
</dbReference>
<dbReference type="Gene3D" id="2.130.10.10">
    <property type="entry name" value="YVTN repeat-like/Quinoprotein amine dehydrogenase"/>
    <property type="match status" value="1"/>
</dbReference>
<dbReference type="GO" id="GO:0005874">
    <property type="term" value="C:microtubule"/>
    <property type="evidence" value="ECO:0007669"/>
    <property type="project" value="UniProtKB-KW"/>
</dbReference>